<evidence type="ECO:0000256" key="3">
    <source>
        <dbReference type="ARBA" id="ARBA00022679"/>
    </source>
</evidence>
<keyword evidence="9" id="KW-1185">Reference proteome</keyword>
<dbReference type="OrthoDB" id="5307at10239"/>
<dbReference type="SUPFAM" id="SSF55729">
    <property type="entry name" value="Acyl-CoA N-acyltransferases (Nat)"/>
    <property type="match status" value="2"/>
</dbReference>
<dbReference type="PANTHER" id="PTHR11377">
    <property type="entry name" value="N-MYRISTOYL TRANSFERASE"/>
    <property type="match status" value="1"/>
</dbReference>
<gene>
    <name evidence="8" type="ORF">OtV5_083</name>
</gene>
<proteinExistence type="inferred from homology"/>
<feature type="domain" description="N-acetyltransferase" evidence="7">
    <location>
        <begin position="34"/>
        <end position="210"/>
    </location>
</feature>
<keyword evidence="3 8" id="KW-0808">Transferase</keyword>
<accession>A9YVZ0</accession>
<evidence type="ECO:0000256" key="5">
    <source>
        <dbReference type="ARBA" id="ARBA00031242"/>
    </source>
</evidence>
<dbReference type="InterPro" id="IPR022677">
    <property type="entry name" value="NMT_C"/>
</dbReference>
<dbReference type="PANTHER" id="PTHR11377:SF5">
    <property type="entry name" value="GLYCYLPEPTIDE N-TETRADECANOYLTRANSFERASE"/>
    <property type="match status" value="1"/>
</dbReference>
<dbReference type="InterPro" id="IPR022676">
    <property type="entry name" value="NMT_N"/>
</dbReference>
<sequence length="345" mass="40356">MRTFWDKQPVPQEGATYESGREIEKVRTIVQDPIRLPDGFSWDTPKLEEAHKLLNDHYVCDETFRLSYSLETLKWAAETPGHENRGIRDTSGELIGYISSVPTRVRVCEDILPMVQINFLCVHPTHRDRGFAPILISEIKRIANTRGVWQAMYTAVTKIPGSVAKSSYWHRFLNVKRLVKTGFYQTDRLREKYFDVQGSSQFRRMTPKDIPKVTRILEKYFKNFKVAPQVDREWVKHRILPIHAYVNDETEDFISFYEVPYDRVDGRDTVRQVYAFYMVGNVYNDAFILARNQGYDVFNTLDIGQSGGHLEKLKFIRGTGYVYYYLFNWLPSCAIGHEDIQLKLP</sequence>
<dbReference type="RefSeq" id="YP_001648169.2">
    <property type="nucleotide sequence ID" value="NC_010191.2"/>
</dbReference>
<dbReference type="EMBL" id="EU304328">
    <property type="protein sequence ID" value="ABY27873.2"/>
    <property type="molecule type" value="Genomic_DNA"/>
</dbReference>
<protein>
    <recommendedName>
        <fullName evidence="2">glycylpeptide N-tetradecanoyltransferase</fullName>
        <ecNumber evidence="2">2.3.1.97</ecNumber>
    </recommendedName>
    <alternativeName>
        <fullName evidence="5">Myristoyl-CoA:protein N-myristoyltransferase</fullName>
    </alternativeName>
</protein>
<dbReference type="GO" id="GO:0004379">
    <property type="term" value="F:glycylpeptide N-tetradecanoyltransferase activity"/>
    <property type="evidence" value="ECO:0007669"/>
    <property type="project" value="UniProtKB-EC"/>
</dbReference>
<name>A9YVZ0_9PHYC</name>
<dbReference type="EC" id="2.3.1.97" evidence="2"/>
<dbReference type="InterPro" id="IPR000182">
    <property type="entry name" value="GNAT_dom"/>
</dbReference>
<dbReference type="Pfam" id="PF02799">
    <property type="entry name" value="NMT_C"/>
    <property type="match status" value="1"/>
</dbReference>
<evidence type="ECO:0000313" key="8">
    <source>
        <dbReference type="EMBL" id="ABY27873.2"/>
    </source>
</evidence>
<dbReference type="InterPro" id="IPR000903">
    <property type="entry name" value="NMT"/>
</dbReference>
<evidence type="ECO:0000256" key="6">
    <source>
        <dbReference type="RuleBase" id="RU004178"/>
    </source>
</evidence>
<dbReference type="KEGG" id="vg:5845644"/>
<dbReference type="InterPro" id="IPR016181">
    <property type="entry name" value="Acyl_CoA_acyltransferase"/>
</dbReference>
<keyword evidence="4" id="KW-0012">Acyltransferase</keyword>
<dbReference type="Gene3D" id="3.40.630.170">
    <property type="match status" value="1"/>
</dbReference>
<organism evidence="8 9">
    <name type="scientific">Ostreococcus tauri virus OtV5</name>
    <dbReference type="NCBI Taxonomy" id="1785753"/>
    <lineage>
        <taxon>Viruses</taxon>
        <taxon>Varidnaviria</taxon>
        <taxon>Bamfordvirae</taxon>
        <taxon>Nucleocytoviricota</taxon>
        <taxon>Megaviricetes</taxon>
        <taxon>Algavirales</taxon>
        <taxon>Phycodnaviridae</taxon>
        <taxon>Prasinovirus</taxon>
        <taxon>Prasinovirus ostreotauri</taxon>
    </lineage>
</organism>
<evidence type="ECO:0000256" key="2">
    <source>
        <dbReference type="ARBA" id="ARBA00012923"/>
    </source>
</evidence>
<evidence type="ECO:0000256" key="1">
    <source>
        <dbReference type="ARBA" id="ARBA00009469"/>
    </source>
</evidence>
<dbReference type="Pfam" id="PF01233">
    <property type="entry name" value="NMT"/>
    <property type="match status" value="1"/>
</dbReference>
<dbReference type="Proteomes" id="UP000203890">
    <property type="component" value="Segment"/>
</dbReference>
<evidence type="ECO:0000313" key="9">
    <source>
        <dbReference type="Proteomes" id="UP000203890"/>
    </source>
</evidence>
<reference evidence="8 9" key="1">
    <citation type="journal article" date="2008" name="PLoS ONE">
        <title>Life-cycle and genome of OtV5, a large DNA virus of the pelagic marine unicellular green alga Ostreococcus tauri.</title>
        <authorList>
            <person name="Derelle E."/>
            <person name="Ferraz C."/>
            <person name="Escande M.L."/>
            <person name="Eychenie S."/>
            <person name="Cooke R."/>
            <person name="Piganeau G."/>
            <person name="Desdevises Y."/>
            <person name="Bellec L."/>
            <person name="Moreau H."/>
            <person name="Grimsley N."/>
        </authorList>
    </citation>
    <scope>NUCLEOTIDE SEQUENCE [LARGE SCALE GENOMIC DNA]</scope>
    <source>
        <strain evidence="8 9">OtV5</strain>
    </source>
</reference>
<evidence type="ECO:0000256" key="4">
    <source>
        <dbReference type="ARBA" id="ARBA00023315"/>
    </source>
</evidence>
<evidence type="ECO:0000259" key="7">
    <source>
        <dbReference type="PROSITE" id="PS51186"/>
    </source>
</evidence>
<comment type="similarity">
    <text evidence="1 6">Belongs to the NMT family.</text>
</comment>
<dbReference type="PROSITE" id="PS51186">
    <property type="entry name" value="GNAT"/>
    <property type="match status" value="1"/>
</dbReference>
<dbReference type="GeneID" id="5845644"/>